<dbReference type="InterPro" id="IPR029017">
    <property type="entry name" value="Enolase-like_N"/>
</dbReference>
<evidence type="ECO:0000256" key="2">
    <source>
        <dbReference type="ARBA" id="ARBA00022723"/>
    </source>
</evidence>
<dbReference type="EMBL" id="LGFG01000046">
    <property type="protein sequence ID" value="KUK23162.1"/>
    <property type="molecule type" value="Genomic_DNA"/>
</dbReference>
<keyword evidence="4 7" id="KW-0413">Isomerase</keyword>
<proteinExistence type="inferred from homology"/>
<comment type="caution">
    <text evidence="9">The sequence shown here is derived from an EMBL/GenBank/DDBJ whole genome shotgun (WGS) entry which is preliminary data.</text>
</comment>
<reference evidence="9 10" key="1">
    <citation type="journal article" date="2015" name="MBio">
        <title>Genome-Resolved Metagenomic Analysis Reveals Roles for Candidate Phyla and Other Microbial Community Members in Biogeochemical Transformations in Oil Reservoirs.</title>
        <authorList>
            <person name="Hu P."/>
            <person name="Tom L."/>
            <person name="Singh A."/>
            <person name="Thomas B.C."/>
            <person name="Baker B.J."/>
            <person name="Piceno Y.M."/>
            <person name="Andersen G.L."/>
            <person name="Banfield J.F."/>
        </authorList>
    </citation>
    <scope>NUCLEOTIDE SEQUENCE [LARGE SCALE GENOMIC DNA]</scope>
    <source>
        <strain evidence="9">46_26</strain>
    </source>
</reference>
<dbReference type="PANTHER" id="PTHR48073">
    <property type="entry name" value="O-SUCCINYLBENZOATE SYNTHASE-RELATED"/>
    <property type="match status" value="1"/>
</dbReference>
<dbReference type="SUPFAM" id="SSF54826">
    <property type="entry name" value="Enolase N-terminal domain-like"/>
    <property type="match status" value="1"/>
</dbReference>
<dbReference type="AlphaFoldDB" id="A0A101ER52"/>
<dbReference type="SFLD" id="SFLDS00001">
    <property type="entry name" value="Enolase"/>
    <property type="match status" value="1"/>
</dbReference>
<evidence type="ECO:0000256" key="5">
    <source>
        <dbReference type="PIRSR" id="PIRSR634603-1"/>
    </source>
</evidence>
<feature type="binding site" evidence="6">
    <location>
        <position position="216"/>
    </location>
    <ligand>
        <name>Mg(2+)</name>
        <dbReference type="ChEBI" id="CHEBI:18420"/>
    </ligand>
</feature>
<evidence type="ECO:0000256" key="3">
    <source>
        <dbReference type="ARBA" id="ARBA00022842"/>
    </source>
</evidence>
<dbReference type="NCBIfam" id="NF041118">
    <property type="entry name" value="A_G_epim_Thtga"/>
    <property type="match status" value="1"/>
</dbReference>
<organism evidence="9 10">
    <name type="scientific">Thermotoga petrophila</name>
    <dbReference type="NCBI Taxonomy" id="93929"/>
    <lineage>
        <taxon>Bacteria</taxon>
        <taxon>Thermotogati</taxon>
        <taxon>Thermotogota</taxon>
        <taxon>Thermotogae</taxon>
        <taxon>Thermotogales</taxon>
        <taxon>Thermotogaceae</taxon>
        <taxon>Thermotoga</taxon>
    </lineage>
</organism>
<dbReference type="Gene3D" id="3.30.390.10">
    <property type="entry name" value="Enolase-like, N-terminal domain"/>
    <property type="match status" value="1"/>
</dbReference>
<dbReference type="InterPro" id="IPR013341">
    <property type="entry name" value="Mandelate_racemase_N_dom"/>
</dbReference>
<dbReference type="Pfam" id="PF02746">
    <property type="entry name" value="MR_MLE_N"/>
    <property type="match status" value="1"/>
</dbReference>
<name>A0A101ER52_9THEM</name>
<evidence type="ECO:0000313" key="9">
    <source>
        <dbReference type="EMBL" id="KUK23162.1"/>
    </source>
</evidence>
<dbReference type="InterPro" id="IPR053602">
    <property type="entry name" value="MR_MLE-like"/>
</dbReference>
<dbReference type="SMART" id="SM00922">
    <property type="entry name" value="MR_MLE"/>
    <property type="match status" value="1"/>
</dbReference>
<keyword evidence="3 6" id="KW-0460">Magnesium</keyword>
<dbReference type="SFLD" id="SFLDG00180">
    <property type="entry name" value="muconate_cycloisomerase"/>
    <property type="match status" value="1"/>
</dbReference>
<dbReference type="GO" id="GO:0046872">
    <property type="term" value="F:metal ion binding"/>
    <property type="evidence" value="ECO:0007669"/>
    <property type="project" value="UniProtKB-KW"/>
</dbReference>
<dbReference type="Pfam" id="PF13378">
    <property type="entry name" value="MR_MLE_C"/>
    <property type="match status" value="1"/>
</dbReference>
<gene>
    <name evidence="9" type="ORF">XD57_0745</name>
</gene>
<evidence type="ECO:0000259" key="8">
    <source>
        <dbReference type="SMART" id="SM00922"/>
    </source>
</evidence>
<sequence length="345" mass="38691">MSRIVNVKLSLKRYEYEKPFHITGSVSSESRNVEVEIVLESGVKGYGEASPSFRVNGERVEALLAIENAVREMITGIDVRNYARIFEITDRLFGFPSLKAAVQFATLDALSQELGTQVCYLLGGKRDEIETDKTVGIDTVENRVKEAKKIFEEGFRVIKIKVGENLKEDIEAVEEIAKVTRGAKYIVDANMGYTQKEAVEFARAVYQKGIDIAVYEQPVRREDIEGLKFVRFHSPFPVAADESARTKFDVMRLVKEEAVDYVNIKLMKSGISDALAIVKIAESSGLKLMIGCMGESSLGINQSVHFALGTGVFEFHDLDSHLMLKEEVFRGKFIQDGPRMRVKDQ</sequence>
<dbReference type="EC" id="5.1.1.-" evidence="7"/>
<feature type="binding site" evidence="6">
    <location>
        <position position="188"/>
    </location>
    <ligand>
        <name>Mg(2+)</name>
        <dbReference type="ChEBI" id="CHEBI:18420"/>
    </ligand>
</feature>
<feature type="binding site" evidence="6">
    <location>
        <position position="241"/>
    </location>
    <ligand>
        <name>Mg(2+)</name>
        <dbReference type="ChEBI" id="CHEBI:18420"/>
    </ligand>
</feature>
<dbReference type="CDD" id="cd03319">
    <property type="entry name" value="L-Ala-DL-Glu_epimerase"/>
    <property type="match status" value="1"/>
</dbReference>
<evidence type="ECO:0000256" key="7">
    <source>
        <dbReference type="RuleBase" id="RU366006"/>
    </source>
</evidence>
<dbReference type="InterPro" id="IPR013342">
    <property type="entry name" value="Mandelate_racemase_C"/>
</dbReference>
<dbReference type="InterPro" id="IPR029065">
    <property type="entry name" value="Enolase_C-like"/>
</dbReference>
<dbReference type="PANTHER" id="PTHR48073:SF2">
    <property type="entry name" value="O-SUCCINYLBENZOATE SYNTHASE"/>
    <property type="match status" value="1"/>
</dbReference>
<dbReference type="PATRIC" id="fig|93930.3.peg.1597"/>
<dbReference type="GO" id="GO:0016855">
    <property type="term" value="F:racemase and epimerase activity, acting on amino acids and derivatives"/>
    <property type="evidence" value="ECO:0007669"/>
    <property type="project" value="UniProtKB-UniRule"/>
</dbReference>
<feature type="domain" description="Mandelate racemase/muconate lactonizing enzyme C-terminal" evidence="8">
    <location>
        <begin position="140"/>
        <end position="237"/>
    </location>
</feature>
<dbReference type="SUPFAM" id="SSF51604">
    <property type="entry name" value="Enolase C-terminal domain-like"/>
    <property type="match status" value="1"/>
</dbReference>
<comment type="similarity">
    <text evidence="1 7">Belongs to the mandelate racemase/muconate lactonizing enzyme family.</text>
</comment>
<feature type="active site" description="Proton acceptor; specific for (S)-substrate epimerization" evidence="5">
    <location>
        <position position="265"/>
    </location>
</feature>
<protein>
    <recommendedName>
        <fullName evidence="7">Dipeptide epimerase</fullName>
        <ecNumber evidence="7">5.1.1.-</ecNumber>
    </recommendedName>
</protein>
<evidence type="ECO:0000256" key="6">
    <source>
        <dbReference type="PIRSR" id="PIRSR634603-3"/>
    </source>
</evidence>
<dbReference type="Proteomes" id="UP000058636">
    <property type="component" value="Unassembled WGS sequence"/>
</dbReference>
<dbReference type="InterPro" id="IPR036849">
    <property type="entry name" value="Enolase-like_C_sf"/>
</dbReference>
<dbReference type="Gene3D" id="3.20.20.120">
    <property type="entry name" value="Enolase-like C-terminal domain"/>
    <property type="match status" value="1"/>
</dbReference>
<evidence type="ECO:0000256" key="4">
    <source>
        <dbReference type="ARBA" id="ARBA00023235"/>
    </source>
</evidence>
<comment type="cofactor">
    <cofactor evidence="6 7">
        <name>Mg(2+)</name>
        <dbReference type="ChEBI" id="CHEBI:18420"/>
    </cofactor>
    <text evidence="6 7">Binds 1 Mg(2+) ion per subunit.</text>
</comment>
<evidence type="ECO:0000313" key="10">
    <source>
        <dbReference type="Proteomes" id="UP000058636"/>
    </source>
</evidence>
<keyword evidence="2 6" id="KW-0479">Metal-binding</keyword>
<evidence type="ECO:0000256" key="1">
    <source>
        <dbReference type="ARBA" id="ARBA00008031"/>
    </source>
</evidence>
<accession>A0A101ER52</accession>
<dbReference type="InterPro" id="IPR034603">
    <property type="entry name" value="Dipeptide_epimerase"/>
</dbReference>
<feature type="active site" description="Proton acceptor; specific for (R)-substrate epimerization" evidence="5">
    <location>
        <position position="161"/>
    </location>
</feature>